<dbReference type="STRING" id="990268.JCM19235_4432"/>
<organism evidence="2 3">
    <name type="scientific">Vibrio maritimus</name>
    <dbReference type="NCBI Taxonomy" id="990268"/>
    <lineage>
        <taxon>Bacteria</taxon>
        <taxon>Pseudomonadati</taxon>
        <taxon>Pseudomonadota</taxon>
        <taxon>Gammaproteobacteria</taxon>
        <taxon>Vibrionales</taxon>
        <taxon>Vibrionaceae</taxon>
        <taxon>Vibrio</taxon>
    </lineage>
</organism>
<dbReference type="CDD" id="cd14727">
    <property type="entry name" value="ChanN-like"/>
    <property type="match status" value="1"/>
</dbReference>
<gene>
    <name evidence="2" type="ORF">JCM19235_4432</name>
</gene>
<name>A0A090SLE9_9VIBR</name>
<evidence type="ECO:0000313" key="3">
    <source>
        <dbReference type="Proteomes" id="UP000029228"/>
    </source>
</evidence>
<dbReference type="PIRSF" id="PIRSF020419">
    <property type="entry name" value="Fe_uptake_reg_CjrA_prd"/>
    <property type="match status" value="1"/>
</dbReference>
<dbReference type="Gene3D" id="3.40.50.11550">
    <property type="match status" value="1"/>
</dbReference>
<dbReference type="InterPro" id="IPR016773">
    <property type="entry name" value="Fe3_uptake_reg_CjrA_prd"/>
</dbReference>
<dbReference type="Pfam" id="PF04187">
    <property type="entry name" value="Cofac_haem_bdg"/>
    <property type="match status" value="1"/>
</dbReference>
<reference evidence="2 3" key="2">
    <citation type="submission" date="2014-09" db="EMBL/GenBank/DDBJ databases">
        <authorList>
            <consortium name="NBRP consortium"/>
            <person name="Sawabe T."/>
            <person name="Meirelles P."/>
            <person name="Nakanishi M."/>
            <person name="Sayaka M."/>
            <person name="Hattori M."/>
            <person name="Ohkuma M."/>
        </authorList>
    </citation>
    <scope>NUCLEOTIDE SEQUENCE [LARGE SCALE GENOMIC DNA]</scope>
    <source>
        <strain evidence="3">JCM19235</strain>
    </source>
</reference>
<accession>A0A090SLE9</accession>
<dbReference type="InterPro" id="IPR007314">
    <property type="entry name" value="Cofac_haem-bd_dom"/>
</dbReference>
<keyword evidence="3" id="KW-1185">Reference proteome</keyword>
<evidence type="ECO:0000259" key="1">
    <source>
        <dbReference type="Pfam" id="PF04187"/>
    </source>
</evidence>
<proteinExistence type="predicted"/>
<dbReference type="PROSITE" id="PS51257">
    <property type="entry name" value="PROKAR_LIPOPROTEIN"/>
    <property type="match status" value="1"/>
</dbReference>
<sequence length="326" mass="36263">MKAYPFALVLTLLVGCTSSNVPQQSASQTSLSERASTEQNAPLKSFYDYQLYTPSGKALNLDNLPSELLEADVILVGEWHTHSGIHRFQTDLLKALALENKSLALSMEQFTRDNQSVVDEYLASEIGEQTLIKQGGGWPNYESDYRPLVELAKQANLPIIASNAPKPIVRCIGRQGLDYLDKLDDEKRALVAAQIDTSSSPYKDKFMASMHHGDKAQTERQYAAQLTWDATMAESIVNYLNQHNNSQVLHVAGKFHIEQGLGTAAQIQSLTPELNVVVISPVTSVSDDSTDYQLHVLKPPVRFVKQENRMKAYQGLHKRNDTLTCD</sequence>
<dbReference type="Proteomes" id="UP000029228">
    <property type="component" value="Unassembled WGS sequence"/>
</dbReference>
<dbReference type="SUPFAM" id="SSF159501">
    <property type="entry name" value="EreA/ChaN-like"/>
    <property type="match status" value="1"/>
</dbReference>
<reference evidence="2 3" key="1">
    <citation type="submission" date="2014-09" db="EMBL/GenBank/DDBJ databases">
        <title>Vibrio maritimus JCM 19235. (C45) whole genome shotgun sequence.</title>
        <authorList>
            <person name="Sawabe T."/>
            <person name="Meirelles P."/>
            <person name="Nakanishi M."/>
            <person name="Sayaka M."/>
            <person name="Hattori M."/>
            <person name="Ohkuma M."/>
        </authorList>
    </citation>
    <scope>NUCLEOTIDE SEQUENCE [LARGE SCALE GENOMIC DNA]</scope>
    <source>
        <strain evidence="3">JCM19235</strain>
    </source>
</reference>
<dbReference type="AlphaFoldDB" id="A0A090SLE9"/>
<comment type="caution">
    <text evidence="2">The sequence shown here is derived from an EMBL/GenBank/DDBJ whole genome shotgun (WGS) entry which is preliminary data.</text>
</comment>
<protein>
    <submittedName>
        <fullName evidence="2">Uncharacterized iron-regulated protein</fullName>
    </submittedName>
</protein>
<dbReference type="EMBL" id="BBMR01000005">
    <property type="protein sequence ID" value="GAL20232.1"/>
    <property type="molecule type" value="Genomic_DNA"/>
</dbReference>
<dbReference type="OrthoDB" id="1680202at2"/>
<feature type="domain" description="Haem-binding uptake Tiki superfamily ChaN" evidence="1">
    <location>
        <begin position="67"/>
        <end position="267"/>
    </location>
</feature>
<evidence type="ECO:0000313" key="2">
    <source>
        <dbReference type="EMBL" id="GAL20232.1"/>
    </source>
</evidence>